<dbReference type="GO" id="GO:0044781">
    <property type="term" value="P:bacterial-type flagellum organization"/>
    <property type="evidence" value="ECO:0007669"/>
    <property type="project" value="UniProtKB-KW"/>
</dbReference>
<name>A0A0L6ZDI5_9CLOT</name>
<evidence type="ECO:0000256" key="2">
    <source>
        <dbReference type="ARBA" id="ARBA00010004"/>
    </source>
</evidence>
<dbReference type="GO" id="GO:0006935">
    <property type="term" value="P:chemotaxis"/>
    <property type="evidence" value="ECO:0007669"/>
    <property type="project" value="UniProtKB-KW"/>
</dbReference>
<evidence type="ECO:0000256" key="11">
    <source>
        <dbReference type="SAM" id="Coils"/>
    </source>
</evidence>
<evidence type="ECO:0000256" key="4">
    <source>
        <dbReference type="ARBA" id="ARBA00022448"/>
    </source>
</evidence>
<evidence type="ECO:0000256" key="6">
    <source>
        <dbReference type="ARBA" id="ARBA00022500"/>
    </source>
</evidence>
<dbReference type="InterPro" id="IPR012823">
    <property type="entry name" value="Flagell_FliJ"/>
</dbReference>
<evidence type="ECO:0000256" key="3">
    <source>
        <dbReference type="ARBA" id="ARBA00020392"/>
    </source>
</evidence>
<dbReference type="GO" id="GO:0071973">
    <property type="term" value="P:bacterial-type flagellum-dependent cell motility"/>
    <property type="evidence" value="ECO:0007669"/>
    <property type="project" value="InterPro"/>
</dbReference>
<proteinExistence type="inferred from homology"/>
<keyword evidence="12" id="KW-0969">Cilium</keyword>
<organism evidence="12 13">
    <name type="scientific">Clostridium homopropionicum DSM 5847</name>
    <dbReference type="NCBI Taxonomy" id="1121318"/>
    <lineage>
        <taxon>Bacteria</taxon>
        <taxon>Bacillati</taxon>
        <taxon>Bacillota</taxon>
        <taxon>Clostridia</taxon>
        <taxon>Eubacteriales</taxon>
        <taxon>Clostridiaceae</taxon>
        <taxon>Clostridium</taxon>
    </lineage>
</organism>
<dbReference type="STRING" id="36844.SAMN04488501_104120"/>
<evidence type="ECO:0000256" key="7">
    <source>
        <dbReference type="ARBA" id="ARBA00022795"/>
    </source>
</evidence>
<evidence type="ECO:0000313" key="12">
    <source>
        <dbReference type="EMBL" id="KOA21012.1"/>
    </source>
</evidence>
<evidence type="ECO:0000256" key="5">
    <source>
        <dbReference type="ARBA" id="ARBA00022475"/>
    </source>
</evidence>
<keyword evidence="5" id="KW-1003">Cell membrane</keyword>
<keyword evidence="8" id="KW-0653">Protein transport</keyword>
<comment type="caution">
    <text evidence="12">The sequence shown here is derived from an EMBL/GenBank/DDBJ whole genome shotgun (WGS) entry which is preliminary data.</text>
</comment>
<dbReference type="AlphaFoldDB" id="A0A0L6ZDI5"/>
<dbReference type="GO" id="GO:0005886">
    <property type="term" value="C:plasma membrane"/>
    <property type="evidence" value="ECO:0007669"/>
    <property type="project" value="UniProtKB-SubCell"/>
</dbReference>
<evidence type="ECO:0000313" key="13">
    <source>
        <dbReference type="Proteomes" id="UP000037043"/>
    </source>
</evidence>
<accession>A0A0L6ZDI5</accession>
<dbReference type="GO" id="GO:0009288">
    <property type="term" value="C:bacterial-type flagellum"/>
    <property type="evidence" value="ECO:0007669"/>
    <property type="project" value="InterPro"/>
</dbReference>
<comment type="similarity">
    <text evidence="2">Belongs to the FliJ family.</text>
</comment>
<keyword evidence="12" id="KW-0966">Cell projection</keyword>
<dbReference type="NCBIfam" id="TIGR02473">
    <property type="entry name" value="flagell_FliJ"/>
    <property type="match status" value="1"/>
</dbReference>
<evidence type="ECO:0000256" key="1">
    <source>
        <dbReference type="ARBA" id="ARBA00004413"/>
    </source>
</evidence>
<comment type="subcellular location">
    <subcellularLocation>
        <location evidence="1">Cell membrane</location>
        <topology evidence="1">Peripheral membrane protein</topology>
        <orientation evidence="1">Cytoplasmic side</orientation>
    </subcellularLocation>
</comment>
<keyword evidence="11" id="KW-0175">Coiled coil</keyword>
<keyword evidence="7" id="KW-1005">Bacterial flagellum biogenesis</keyword>
<keyword evidence="4" id="KW-0813">Transport</keyword>
<dbReference type="EMBL" id="LHUR01000011">
    <property type="protein sequence ID" value="KOA21012.1"/>
    <property type="molecule type" value="Genomic_DNA"/>
</dbReference>
<dbReference type="InterPro" id="IPR053716">
    <property type="entry name" value="Flag_assembly_chemotaxis_eff"/>
</dbReference>
<keyword evidence="6" id="KW-0145">Chemotaxis</keyword>
<keyword evidence="10" id="KW-1006">Bacterial flagellum protein export</keyword>
<dbReference type="Gene3D" id="1.10.287.1700">
    <property type="match status" value="1"/>
</dbReference>
<reference evidence="13" key="1">
    <citation type="submission" date="2015-08" db="EMBL/GenBank/DDBJ databases">
        <title>Genome sequence of the strict anaerobe Clostridium homopropionicum LuHBu1 (DSM 5847T).</title>
        <authorList>
            <person name="Poehlein A."/>
            <person name="Beck M."/>
            <person name="Schiel-Bengelsdorf B."/>
            <person name="Bengelsdorf F.R."/>
            <person name="Daniel R."/>
            <person name="Duerre P."/>
        </authorList>
    </citation>
    <scope>NUCLEOTIDE SEQUENCE [LARGE SCALE GENOMIC DNA]</scope>
    <source>
        <strain evidence="13">DSM 5847</strain>
    </source>
</reference>
<keyword evidence="12" id="KW-0282">Flagellum</keyword>
<feature type="coiled-coil region" evidence="11">
    <location>
        <begin position="19"/>
        <end position="105"/>
    </location>
</feature>
<dbReference type="PATRIC" id="fig|1121318.3.peg.603"/>
<dbReference type="Proteomes" id="UP000037043">
    <property type="component" value="Unassembled WGS sequence"/>
</dbReference>
<keyword evidence="13" id="KW-1185">Reference proteome</keyword>
<evidence type="ECO:0000256" key="9">
    <source>
        <dbReference type="ARBA" id="ARBA00023136"/>
    </source>
</evidence>
<dbReference type="GO" id="GO:0015031">
    <property type="term" value="P:protein transport"/>
    <property type="evidence" value="ECO:0007669"/>
    <property type="project" value="UniProtKB-KW"/>
</dbReference>
<evidence type="ECO:0000256" key="10">
    <source>
        <dbReference type="ARBA" id="ARBA00023225"/>
    </source>
</evidence>
<evidence type="ECO:0000256" key="8">
    <source>
        <dbReference type="ARBA" id="ARBA00022927"/>
    </source>
</evidence>
<dbReference type="Pfam" id="PF02050">
    <property type="entry name" value="FliJ"/>
    <property type="match status" value="1"/>
</dbReference>
<sequence>MSGFNFRLQKILDIRYQKEEESKRHFKEAQDKKNRVQQKLNELKENYNKYSKVQTDGTMVERKIRQNYCNVLHFNIKETTVELDKKNKELELRREELKKSQIERKTVEILKDNQKQAYLKEQQLIEQKSNDEFALYGYIRNLKNK</sequence>
<keyword evidence="9" id="KW-0472">Membrane</keyword>
<protein>
    <recommendedName>
        <fullName evidence="3">Flagellar FliJ protein</fullName>
    </recommendedName>
</protein>
<gene>
    <name evidence="12" type="ORF">CLHOM_06000</name>
</gene>
<dbReference type="RefSeq" id="WP_052220193.1">
    <property type="nucleotide sequence ID" value="NZ_LHUR01000011.1"/>
</dbReference>